<organism evidence="2 3">
    <name type="scientific">Flavobacterium ponti</name>
    <dbReference type="NCBI Taxonomy" id="665133"/>
    <lineage>
        <taxon>Bacteria</taxon>
        <taxon>Pseudomonadati</taxon>
        <taxon>Bacteroidota</taxon>
        <taxon>Flavobacteriia</taxon>
        <taxon>Flavobacteriales</taxon>
        <taxon>Flavobacteriaceae</taxon>
        <taxon>Flavobacterium</taxon>
    </lineage>
</organism>
<accession>A0ABV9P661</accession>
<feature type="repeat" description="TPR" evidence="1">
    <location>
        <begin position="202"/>
        <end position="235"/>
    </location>
</feature>
<protein>
    <submittedName>
        <fullName evidence="2">Tetratricopeptide repeat protein</fullName>
    </submittedName>
</protein>
<dbReference type="InterPro" id="IPR019734">
    <property type="entry name" value="TPR_rpt"/>
</dbReference>
<dbReference type="PANTHER" id="PTHR12558:SF45">
    <property type="entry name" value="CHROMOSOME UNDETERMINED SCAFFOLD_12, WHOLE GENOME SHOTGUN SEQUENCE"/>
    <property type="match status" value="1"/>
</dbReference>
<evidence type="ECO:0000313" key="3">
    <source>
        <dbReference type="Proteomes" id="UP001595885"/>
    </source>
</evidence>
<dbReference type="InterPro" id="IPR011990">
    <property type="entry name" value="TPR-like_helical_dom_sf"/>
</dbReference>
<dbReference type="Proteomes" id="UP001595885">
    <property type="component" value="Unassembled WGS sequence"/>
</dbReference>
<proteinExistence type="predicted"/>
<gene>
    <name evidence="2" type="ORF">ACFO3U_07020</name>
</gene>
<dbReference type="RefSeq" id="WP_379739754.1">
    <property type="nucleotide sequence ID" value="NZ_JBHSGW010000004.1"/>
</dbReference>
<sequence>MNLSHEEENNQGLSLSKFESMLKTNKVLFFDSEEFEDIILHYMDTGRLNLAKKALKLALEQHPKSTGLKLVQVELLIFDDKIDLADKLLNELYAIEPTNEEIYIQKANIFSKKDEHEKAIESLKTALQYTDDFADVYSMIGMEYLFMDNLELAKENFIKCLNEDTEDYSSLYNVVYCFDFLDQNAEAVTYLDSFINKNPYSEVAWHQLGRQHYALKNYEKAVWAFDYATLIDETFLGAYLEKAKALEKLRKYQEAIDCYTITMELDDVTSFVLLRVAKCYEKLGNNKEALKYYSKTVHEDPLLDKAWIAITDFYVRQLDFKKALYYVNKAIGIEGDNKLYWKRFASINRALKLYEEAEYGYRRAFELGDTDLDTYIYWADALQYVGDYEIAVEALLQGVENHPDNYEIEYRLAGLYYILNQTKKGKFHLVNALQSNYKNHSILENHFPAIWDKKSIQNQIIKFRN</sequence>
<comment type="caution">
    <text evidence="2">The sequence shown here is derived from an EMBL/GenBank/DDBJ whole genome shotgun (WGS) entry which is preliminary data.</text>
</comment>
<dbReference type="Pfam" id="PF13174">
    <property type="entry name" value="TPR_6"/>
    <property type="match status" value="1"/>
</dbReference>
<dbReference type="Pfam" id="PF13432">
    <property type="entry name" value="TPR_16"/>
    <property type="match status" value="1"/>
</dbReference>
<feature type="repeat" description="TPR" evidence="1">
    <location>
        <begin position="134"/>
        <end position="167"/>
    </location>
</feature>
<dbReference type="PANTHER" id="PTHR12558">
    <property type="entry name" value="CELL DIVISION CYCLE 16,23,27"/>
    <property type="match status" value="1"/>
</dbReference>
<dbReference type="SMART" id="SM00028">
    <property type="entry name" value="TPR"/>
    <property type="match status" value="10"/>
</dbReference>
<feature type="repeat" description="TPR" evidence="1">
    <location>
        <begin position="270"/>
        <end position="303"/>
    </location>
</feature>
<dbReference type="Gene3D" id="1.25.40.10">
    <property type="entry name" value="Tetratricopeptide repeat domain"/>
    <property type="match status" value="2"/>
</dbReference>
<reference evidence="3" key="1">
    <citation type="journal article" date="2019" name="Int. J. Syst. Evol. Microbiol.">
        <title>The Global Catalogue of Microorganisms (GCM) 10K type strain sequencing project: providing services to taxonomists for standard genome sequencing and annotation.</title>
        <authorList>
            <consortium name="The Broad Institute Genomics Platform"/>
            <consortium name="The Broad Institute Genome Sequencing Center for Infectious Disease"/>
            <person name="Wu L."/>
            <person name="Ma J."/>
        </authorList>
    </citation>
    <scope>NUCLEOTIDE SEQUENCE [LARGE SCALE GENOMIC DNA]</scope>
    <source>
        <strain evidence="3">CCUG 50349</strain>
    </source>
</reference>
<keyword evidence="1" id="KW-0802">TPR repeat</keyword>
<evidence type="ECO:0000256" key="1">
    <source>
        <dbReference type="PROSITE-ProRule" id="PRU00339"/>
    </source>
</evidence>
<name>A0ABV9P661_9FLAO</name>
<dbReference type="PROSITE" id="PS50005">
    <property type="entry name" value="TPR"/>
    <property type="match status" value="3"/>
</dbReference>
<dbReference type="EMBL" id="JBHSGW010000004">
    <property type="protein sequence ID" value="MFC4739744.1"/>
    <property type="molecule type" value="Genomic_DNA"/>
</dbReference>
<dbReference type="Pfam" id="PF13181">
    <property type="entry name" value="TPR_8"/>
    <property type="match status" value="2"/>
</dbReference>
<dbReference type="SUPFAM" id="SSF48452">
    <property type="entry name" value="TPR-like"/>
    <property type="match status" value="1"/>
</dbReference>
<evidence type="ECO:0000313" key="2">
    <source>
        <dbReference type="EMBL" id="MFC4739744.1"/>
    </source>
</evidence>
<keyword evidence="3" id="KW-1185">Reference proteome</keyword>
<dbReference type="SUPFAM" id="SSF81901">
    <property type="entry name" value="HCP-like"/>
    <property type="match status" value="1"/>
</dbReference>